<sequence length="71" mass="8335">MSAKGNCYDNACAEIFFHSLKVEAIHGERIRTREQMRQQVFEYIELDDNRQRRHSAIGMISSEVFEARMIA</sequence>
<protein>
    <recommendedName>
        <fullName evidence="1">Integrase catalytic domain-containing protein</fullName>
    </recommendedName>
</protein>
<dbReference type="EMBL" id="BMZI01000011">
    <property type="protein sequence ID" value="GHB34545.1"/>
    <property type="molecule type" value="Genomic_DNA"/>
</dbReference>
<evidence type="ECO:0000313" key="3">
    <source>
        <dbReference type="Proteomes" id="UP000646745"/>
    </source>
</evidence>
<accession>A0ABQ3EH96</accession>
<dbReference type="PANTHER" id="PTHR46889">
    <property type="entry name" value="TRANSPOSASE INSF FOR INSERTION SEQUENCE IS3B-RELATED"/>
    <property type="match status" value="1"/>
</dbReference>
<comment type="caution">
    <text evidence="2">The sequence shown here is derived from an EMBL/GenBank/DDBJ whole genome shotgun (WGS) entry which is preliminary data.</text>
</comment>
<evidence type="ECO:0000259" key="1">
    <source>
        <dbReference type="Pfam" id="PF13333"/>
    </source>
</evidence>
<dbReference type="InterPro" id="IPR012337">
    <property type="entry name" value="RNaseH-like_sf"/>
</dbReference>
<dbReference type="PANTHER" id="PTHR46889:SF4">
    <property type="entry name" value="TRANSPOSASE INSO FOR INSERTION SEQUENCE ELEMENT IS911B-RELATED"/>
    <property type="match status" value="1"/>
</dbReference>
<evidence type="ECO:0000313" key="2">
    <source>
        <dbReference type="EMBL" id="GHB34545.1"/>
    </source>
</evidence>
<organism evidence="2 3">
    <name type="scientific">Salinicola rhizosphaerae</name>
    <dbReference type="NCBI Taxonomy" id="1443141"/>
    <lineage>
        <taxon>Bacteria</taxon>
        <taxon>Pseudomonadati</taxon>
        <taxon>Pseudomonadota</taxon>
        <taxon>Gammaproteobacteria</taxon>
        <taxon>Oceanospirillales</taxon>
        <taxon>Halomonadaceae</taxon>
        <taxon>Salinicola</taxon>
    </lineage>
</organism>
<gene>
    <name evidence="2" type="ORF">GCM10009038_37080</name>
</gene>
<feature type="domain" description="Integrase catalytic" evidence="1">
    <location>
        <begin position="14"/>
        <end position="66"/>
    </location>
</feature>
<dbReference type="Pfam" id="PF13333">
    <property type="entry name" value="rve_2"/>
    <property type="match status" value="1"/>
</dbReference>
<dbReference type="InterPro" id="IPR050900">
    <property type="entry name" value="Transposase_IS3/IS150/IS904"/>
</dbReference>
<dbReference type="InterPro" id="IPR001584">
    <property type="entry name" value="Integrase_cat-core"/>
</dbReference>
<dbReference type="SUPFAM" id="SSF53098">
    <property type="entry name" value="Ribonuclease H-like"/>
    <property type="match status" value="1"/>
</dbReference>
<reference evidence="3" key="1">
    <citation type="journal article" date="2019" name="Int. J. Syst. Evol. Microbiol.">
        <title>The Global Catalogue of Microorganisms (GCM) 10K type strain sequencing project: providing services to taxonomists for standard genome sequencing and annotation.</title>
        <authorList>
            <consortium name="The Broad Institute Genomics Platform"/>
            <consortium name="The Broad Institute Genome Sequencing Center for Infectious Disease"/>
            <person name="Wu L."/>
            <person name="Ma J."/>
        </authorList>
    </citation>
    <scope>NUCLEOTIDE SEQUENCE [LARGE SCALE GENOMIC DNA]</scope>
    <source>
        <strain evidence="3">KCTC 32998</strain>
    </source>
</reference>
<dbReference type="Proteomes" id="UP000646745">
    <property type="component" value="Unassembled WGS sequence"/>
</dbReference>
<name>A0ABQ3EH96_9GAMM</name>
<keyword evidence="3" id="KW-1185">Reference proteome</keyword>
<proteinExistence type="predicted"/>